<keyword evidence="4" id="KW-1185">Reference proteome</keyword>
<sequence length="56" mass="5729">MPGLSLTPEPTVDANHPSHYAGRNVDNGDQLSSITLLAIAVAGAVVVVFATWIALG</sequence>
<dbReference type="AlphaFoldDB" id="A0A512JRD0"/>
<evidence type="ECO:0000313" key="3">
    <source>
        <dbReference type="EMBL" id="GEP12516.1"/>
    </source>
</evidence>
<name>A0A512JRD0_9HYPH</name>
<evidence type="ECO:0000313" key="4">
    <source>
        <dbReference type="Proteomes" id="UP000321750"/>
    </source>
</evidence>
<dbReference type="EMBL" id="BJZV01000045">
    <property type="protein sequence ID" value="GEP12516.1"/>
    <property type="molecule type" value="Genomic_DNA"/>
</dbReference>
<dbReference type="Proteomes" id="UP000321750">
    <property type="component" value="Unassembled WGS sequence"/>
</dbReference>
<feature type="region of interest" description="Disordered" evidence="1">
    <location>
        <begin position="1"/>
        <end position="21"/>
    </location>
</feature>
<evidence type="ECO:0000256" key="2">
    <source>
        <dbReference type="SAM" id="Phobius"/>
    </source>
</evidence>
<accession>A0A512JRD0</accession>
<keyword evidence="2" id="KW-1133">Transmembrane helix</keyword>
<organism evidence="3 4">
    <name type="scientific">Methylobacterium gnaphalii</name>
    <dbReference type="NCBI Taxonomy" id="1010610"/>
    <lineage>
        <taxon>Bacteria</taxon>
        <taxon>Pseudomonadati</taxon>
        <taxon>Pseudomonadota</taxon>
        <taxon>Alphaproteobacteria</taxon>
        <taxon>Hyphomicrobiales</taxon>
        <taxon>Methylobacteriaceae</taxon>
        <taxon>Methylobacterium</taxon>
    </lineage>
</organism>
<keyword evidence="2" id="KW-0812">Transmembrane</keyword>
<protein>
    <submittedName>
        <fullName evidence="3">Uncharacterized protein</fullName>
    </submittedName>
</protein>
<evidence type="ECO:0000256" key="1">
    <source>
        <dbReference type="SAM" id="MobiDB-lite"/>
    </source>
</evidence>
<gene>
    <name evidence="3" type="ORF">MGN01_43610</name>
</gene>
<comment type="caution">
    <text evidence="3">The sequence shown here is derived from an EMBL/GenBank/DDBJ whole genome shotgun (WGS) entry which is preliminary data.</text>
</comment>
<proteinExistence type="predicted"/>
<feature type="transmembrane region" description="Helical" evidence="2">
    <location>
        <begin position="34"/>
        <end position="55"/>
    </location>
</feature>
<keyword evidence="2" id="KW-0472">Membrane</keyword>
<reference evidence="3 4" key="1">
    <citation type="submission" date="2019-07" db="EMBL/GenBank/DDBJ databases">
        <title>Whole genome shotgun sequence of Methylobacterium gnaphalii NBRC 107716.</title>
        <authorList>
            <person name="Hosoyama A."/>
            <person name="Uohara A."/>
            <person name="Ohji S."/>
            <person name="Ichikawa N."/>
        </authorList>
    </citation>
    <scope>NUCLEOTIDE SEQUENCE [LARGE SCALE GENOMIC DNA]</scope>
    <source>
        <strain evidence="3 4">NBRC 107716</strain>
    </source>
</reference>